<dbReference type="AlphaFoldDB" id="A0A9P7KDU6"/>
<keyword evidence="3" id="KW-1185">Reference proteome</keyword>
<reference evidence="2" key="2">
    <citation type="submission" date="2021-10" db="EMBL/GenBank/DDBJ databases">
        <title>Phylogenomics reveals ancestral predisposition of the termite-cultivated fungus Termitomyces towards a domesticated lifestyle.</title>
        <authorList>
            <person name="Auxier B."/>
            <person name="Grum-Grzhimaylo A."/>
            <person name="Cardenas M.E."/>
            <person name="Lodge J.D."/>
            <person name="Laessoe T."/>
            <person name="Pedersen O."/>
            <person name="Smith M.E."/>
            <person name="Kuyper T.W."/>
            <person name="Franco-Molano E.A."/>
            <person name="Baroni T.J."/>
            <person name="Aanen D.K."/>
        </authorList>
    </citation>
    <scope>NUCLEOTIDE SEQUENCE</scope>
    <source>
        <strain evidence="2">AP01</strain>
        <tissue evidence="2">Mycelium</tissue>
    </source>
</reference>
<feature type="compositionally biased region" description="Low complexity" evidence="1">
    <location>
        <begin position="54"/>
        <end position="72"/>
    </location>
</feature>
<feature type="region of interest" description="Disordered" evidence="1">
    <location>
        <begin position="1"/>
        <end position="78"/>
    </location>
</feature>
<evidence type="ECO:0000313" key="3">
    <source>
        <dbReference type="Proteomes" id="UP000775547"/>
    </source>
</evidence>
<sequence>MSQSTLSQHIRIPHTDANSMEDFSFSVESPTSPPSGIPSLRISISPRLDPDPYTRSPTSPLSPSRPQPSQKKLNNKARAESRKLLAHVLDQLERRTLPSSIFDACDNAENQAAENNLDALLDSVKGAVRPKKQKAEVKSAGTAEDDSDDDGERGFSTDATYDLMLQLKDVLIMSVDQGWYIFDENHSNQNNERTVFSLELVLAPLRQMGDKLVHLNYFPHAYLSLRQSY</sequence>
<feature type="region of interest" description="Disordered" evidence="1">
    <location>
        <begin position="130"/>
        <end position="154"/>
    </location>
</feature>
<evidence type="ECO:0000256" key="1">
    <source>
        <dbReference type="SAM" id="MobiDB-lite"/>
    </source>
</evidence>
<name>A0A9P7KDU6_9AGAR</name>
<organism evidence="2 3">
    <name type="scientific">Asterophora parasitica</name>
    <dbReference type="NCBI Taxonomy" id="117018"/>
    <lineage>
        <taxon>Eukaryota</taxon>
        <taxon>Fungi</taxon>
        <taxon>Dikarya</taxon>
        <taxon>Basidiomycota</taxon>
        <taxon>Agaricomycotina</taxon>
        <taxon>Agaricomycetes</taxon>
        <taxon>Agaricomycetidae</taxon>
        <taxon>Agaricales</taxon>
        <taxon>Tricholomatineae</taxon>
        <taxon>Lyophyllaceae</taxon>
        <taxon>Asterophora</taxon>
    </lineage>
</organism>
<gene>
    <name evidence="2" type="ORF">DXG03_006642</name>
</gene>
<dbReference type="Proteomes" id="UP000775547">
    <property type="component" value="Unassembled WGS sequence"/>
</dbReference>
<dbReference type="OrthoDB" id="6270916at2759"/>
<dbReference type="EMBL" id="JABCKV010000045">
    <property type="protein sequence ID" value="KAG5645225.1"/>
    <property type="molecule type" value="Genomic_DNA"/>
</dbReference>
<proteinExistence type="predicted"/>
<evidence type="ECO:0000313" key="2">
    <source>
        <dbReference type="EMBL" id="KAG5645225.1"/>
    </source>
</evidence>
<protein>
    <submittedName>
        <fullName evidence="2">Uncharacterized protein</fullName>
    </submittedName>
</protein>
<comment type="caution">
    <text evidence="2">The sequence shown here is derived from an EMBL/GenBank/DDBJ whole genome shotgun (WGS) entry which is preliminary data.</text>
</comment>
<reference evidence="2" key="1">
    <citation type="submission" date="2020-07" db="EMBL/GenBank/DDBJ databases">
        <authorList>
            <person name="Nieuwenhuis M."/>
            <person name="Van De Peppel L.J.J."/>
        </authorList>
    </citation>
    <scope>NUCLEOTIDE SEQUENCE</scope>
    <source>
        <strain evidence="2">AP01</strain>
        <tissue evidence="2">Mycelium</tissue>
    </source>
</reference>
<accession>A0A9P7KDU6</accession>